<sequence length="122" mass="13475">MQKNIVQRGRLTKMVVATWRSLSSSQPSSICIDINIFLEGVEIETDMENAASLAKALYIAIAIPMTICCFIYSFLYCTYPRDRARARMRMEKKMKYILVTGGVVSGLGKGVTASSIGVLLKA</sequence>
<dbReference type="Proteomes" id="UP000631114">
    <property type="component" value="Unassembled WGS sequence"/>
</dbReference>
<organism evidence="3 4">
    <name type="scientific">Coptis chinensis</name>
    <dbReference type="NCBI Taxonomy" id="261450"/>
    <lineage>
        <taxon>Eukaryota</taxon>
        <taxon>Viridiplantae</taxon>
        <taxon>Streptophyta</taxon>
        <taxon>Embryophyta</taxon>
        <taxon>Tracheophyta</taxon>
        <taxon>Spermatophyta</taxon>
        <taxon>Magnoliopsida</taxon>
        <taxon>Ranunculales</taxon>
        <taxon>Ranunculaceae</taxon>
        <taxon>Coptidoideae</taxon>
        <taxon>Coptis</taxon>
    </lineage>
</organism>
<dbReference type="EMBL" id="JADFTS010000003">
    <property type="protein sequence ID" value="KAF9615108.1"/>
    <property type="molecule type" value="Genomic_DNA"/>
</dbReference>
<dbReference type="AlphaFoldDB" id="A0A835IEI8"/>
<evidence type="ECO:0000313" key="4">
    <source>
        <dbReference type="Proteomes" id="UP000631114"/>
    </source>
</evidence>
<protein>
    <recommendedName>
        <fullName evidence="2">CTP synthase N-terminal domain-containing protein</fullName>
    </recommendedName>
</protein>
<feature type="transmembrane region" description="Helical" evidence="1">
    <location>
        <begin position="56"/>
        <end position="75"/>
    </location>
</feature>
<dbReference type="SUPFAM" id="SSF52540">
    <property type="entry name" value="P-loop containing nucleoside triphosphate hydrolases"/>
    <property type="match status" value="1"/>
</dbReference>
<dbReference type="Gene3D" id="3.40.50.300">
    <property type="entry name" value="P-loop containing nucleotide triphosphate hydrolases"/>
    <property type="match status" value="1"/>
</dbReference>
<dbReference type="InterPro" id="IPR027417">
    <property type="entry name" value="P-loop_NTPase"/>
</dbReference>
<keyword evidence="1" id="KW-0472">Membrane</keyword>
<dbReference type="InterPro" id="IPR017456">
    <property type="entry name" value="CTP_synthase_N"/>
</dbReference>
<keyword evidence="4" id="KW-1185">Reference proteome</keyword>
<gene>
    <name evidence="3" type="ORF">IFM89_021679</name>
</gene>
<evidence type="ECO:0000313" key="3">
    <source>
        <dbReference type="EMBL" id="KAF9615108.1"/>
    </source>
</evidence>
<dbReference type="Pfam" id="PF06418">
    <property type="entry name" value="CTP_synth_N"/>
    <property type="match status" value="1"/>
</dbReference>
<dbReference type="OrthoDB" id="440755at2759"/>
<proteinExistence type="predicted"/>
<reference evidence="3 4" key="1">
    <citation type="submission" date="2020-10" db="EMBL/GenBank/DDBJ databases">
        <title>The Coptis chinensis genome and diversification of protoberbering-type alkaloids.</title>
        <authorList>
            <person name="Wang B."/>
            <person name="Shu S."/>
            <person name="Song C."/>
            <person name="Liu Y."/>
        </authorList>
    </citation>
    <scope>NUCLEOTIDE SEQUENCE [LARGE SCALE GENOMIC DNA]</scope>
    <source>
        <strain evidence="3">HL-2020</strain>
        <tissue evidence="3">Leaf</tissue>
    </source>
</reference>
<keyword evidence="1" id="KW-1133">Transmembrane helix</keyword>
<dbReference type="GO" id="GO:0003883">
    <property type="term" value="F:CTP synthase activity"/>
    <property type="evidence" value="ECO:0007669"/>
    <property type="project" value="InterPro"/>
</dbReference>
<evidence type="ECO:0000256" key="1">
    <source>
        <dbReference type="SAM" id="Phobius"/>
    </source>
</evidence>
<comment type="caution">
    <text evidence="3">The sequence shown here is derived from an EMBL/GenBank/DDBJ whole genome shotgun (WGS) entry which is preliminary data.</text>
</comment>
<name>A0A835IEI8_9MAGN</name>
<dbReference type="GO" id="GO:0006221">
    <property type="term" value="P:pyrimidine nucleotide biosynthetic process"/>
    <property type="evidence" value="ECO:0007669"/>
    <property type="project" value="InterPro"/>
</dbReference>
<feature type="transmembrane region" description="Helical" evidence="1">
    <location>
        <begin position="96"/>
        <end position="120"/>
    </location>
</feature>
<keyword evidence="1" id="KW-0812">Transmembrane</keyword>
<evidence type="ECO:0000259" key="2">
    <source>
        <dbReference type="Pfam" id="PF06418"/>
    </source>
</evidence>
<accession>A0A835IEI8</accession>
<feature type="domain" description="CTP synthase N-terminal" evidence="2">
    <location>
        <begin position="95"/>
        <end position="121"/>
    </location>
</feature>